<feature type="compositionally biased region" description="Low complexity" evidence="1">
    <location>
        <begin position="748"/>
        <end position="762"/>
    </location>
</feature>
<name>A0A9P5YWW4_9AGAR</name>
<feature type="compositionally biased region" description="Low complexity" evidence="1">
    <location>
        <begin position="701"/>
        <end position="713"/>
    </location>
</feature>
<feature type="domain" description="Fungal-type protein kinase" evidence="2">
    <location>
        <begin position="355"/>
        <end position="570"/>
    </location>
</feature>
<dbReference type="SUPFAM" id="SSF56112">
    <property type="entry name" value="Protein kinase-like (PK-like)"/>
    <property type="match status" value="1"/>
</dbReference>
<proteinExistence type="predicted"/>
<evidence type="ECO:0000313" key="4">
    <source>
        <dbReference type="Proteomes" id="UP000807469"/>
    </source>
</evidence>
<dbReference type="Pfam" id="PF17667">
    <property type="entry name" value="Pkinase_fungal"/>
    <property type="match status" value="1"/>
</dbReference>
<sequence>MATASASKGPPVNLGSAVTSSMASPVKLSGLPSQASSKREVVQASVPAENSSEIANLTVAEFWDELHYRPEDFKQKTFVTKEKPYKKENFCSYMYDISYELSETLKKSRESQIFFLDSGSIAYADHPTGSQCRPDFIAVAGDAPKNRWSDVEATIESLSSGTSFPEGLRQAMAYTYFLLQARPDRISVPGMYVDHVGVVLFITSATKIKRTERLVLAKDANIQLLYAFVKRIYEPHPLTVDPTIKIQKDSPGDSLFDITLDVPNFPEPITCYGYRIANVSPSRGQRTHIFVNQNNPTIVNGQPILVIKDQYRREGRRFDEHKIIEWIHNKGEVPGIIRIAHAQKVVRNDNSSVSSDDRIKTRMCMVDFGEPIMAIKTPKEVLMTIYDLLEVTRFIYFNRRVLHRDISEGNVMVKKQSTNVPIIENAKEKASENTAPATAENQLCFIGHLLNSNVSPRETSLLLLDFDRGEIIGENDDKTRMERTGTELFMAKAIRQGKHLGIPGTTVVYESIPEIMEQVRVAYKDAHPDRLLHFPTSDQPHFVRIPVTPDSSKIRHQLYHDAESAYWLLVRWAMLAFPAGSTPTEMASEVWTPLTGLGIDNRPFTLIDGALDQGYAALEKLLSRIAIHLGNDRFWAGVEPFSRTEFIHEAFQRVLLNFIVENQDQEFMDLPKDDNYRKCASNFADVPLPHPQVEKLRNRGSRSTSRSSSPTSPAMMDLPPSPSPPPGRQRTRSMTGDSSVPPSDRVTRSASSLRTASSTSSVRSDRSESSGGSGGSKRAREAERTESQAAESSKKAKRSQSQPQAGSTSKGKSDRKRK</sequence>
<feature type="region of interest" description="Disordered" evidence="1">
    <location>
        <begin position="1"/>
        <end position="31"/>
    </location>
</feature>
<evidence type="ECO:0000256" key="1">
    <source>
        <dbReference type="SAM" id="MobiDB-lite"/>
    </source>
</evidence>
<dbReference type="Proteomes" id="UP000807469">
    <property type="component" value="Unassembled WGS sequence"/>
</dbReference>
<dbReference type="InterPro" id="IPR008266">
    <property type="entry name" value="Tyr_kinase_AS"/>
</dbReference>
<accession>A0A9P5YWW4</accession>
<evidence type="ECO:0000313" key="3">
    <source>
        <dbReference type="EMBL" id="KAF9477177.1"/>
    </source>
</evidence>
<comment type="caution">
    <text evidence="3">The sequence shown here is derived from an EMBL/GenBank/DDBJ whole genome shotgun (WGS) entry which is preliminary data.</text>
</comment>
<dbReference type="OrthoDB" id="5569250at2759"/>
<organism evidence="3 4">
    <name type="scientific">Pholiota conissans</name>
    <dbReference type="NCBI Taxonomy" id="109636"/>
    <lineage>
        <taxon>Eukaryota</taxon>
        <taxon>Fungi</taxon>
        <taxon>Dikarya</taxon>
        <taxon>Basidiomycota</taxon>
        <taxon>Agaricomycotina</taxon>
        <taxon>Agaricomycetes</taxon>
        <taxon>Agaricomycetidae</taxon>
        <taxon>Agaricales</taxon>
        <taxon>Agaricineae</taxon>
        <taxon>Strophariaceae</taxon>
        <taxon>Pholiota</taxon>
    </lineage>
</organism>
<dbReference type="EMBL" id="MU155269">
    <property type="protein sequence ID" value="KAF9477177.1"/>
    <property type="molecule type" value="Genomic_DNA"/>
</dbReference>
<dbReference type="AlphaFoldDB" id="A0A9P5YWW4"/>
<keyword evidence="4" id="KW-1185">Reference proteome</keyword>
<gene>
    <name evidence="3" type="ORF">BDN70DRAFT_838189</name>
</gene>
<feature type="compositionally biased region" description="Polar residues" evidence="1">
    <location>
        <begin position="732"/>
        <end position="741"/>
    </location>
</feature>
<dbReference type="GO" id="GO:0004672">
    <property type="term" value="F:protein kinase activity"/>
    <property type="evidence" value="ECO:0007669"/>
    <property type="project" value="InterPro"/>
</dbReference>
<evidence type="ECO:0000259" key="2">
    <source>
        <dbReference type="Pfam" id="PF17667"/>
    </source>
</evidence>
<feature type="compositionally biased region" description="Polar residues" evidence="1">
    <location>
        <begin position="799"/>
        <end position="810"/>
    </location>
</feature>
<reference evidence="3" key="1">
    <citation type="submission" date="2020-11" db="EMBL/GenBank/DDBJ databases">
        <authorList>
            <consortium name="DOE Joint Genome Institute"/>
            <person name="Ahrendt S."/>
            <person name="Riley R."/>
            <person name="Andreopoulos W."/>
            <person name="Labutti K."/>
            <person name="Pangilinan J."/>
            <person name="Ruiz-Duenas F.J."/>
            <person name="Barrasa J.M."/>
            <person name="Sanchez-Garcia M."/>
            <person name="Camarero S."/>
            <person name="Miyauchi S."/>
            <person name="Serrano A."/>
            <person name="Linde D."/>
            <person name="Babiker R."/>
            <person name="Drula E."/>
            <person name="Ayuso-Fernandez I."/>
            <person name="Pacheco R."/>
            <person name="Padilla G."/>
            <person name="Ferreira P."/>
            <person name="Barriuso J."/>
            <person name="Kellner H."/>
            <person name="Castanera R."/>
            <person name="Alfaro M."/>
            <person name="Ramirez L."/>
            <person name="Pisabarro A.G."/>
            <person name="Kuo A."/>
            <person name="Tritt A."/>
            <person name="Lipzen A."/>
            <person name="He G."/>
            <person name="Yan M."/>
            <person name="Ng V."/>
            <person name="Cullen D."/>
            <person name="Martin F."/>
            <person name="Rosso M.-N."/>
            <person name="Henrissat B."/>
            <person name="Hibbett D."/>
            <person name="Martinez A.T."/>
            <person name="Grigoriev I.V."/>
        </authorList>
    </citation>
    <scope>NUCLEOTIDE SEQUENCE</scope>
    <source>
        <strain evidence="3">CIRM-BRFM 674</strain>
    </source>
</reference>
<protein>
    <recommendedName>
        <fullName evidence="2">Fungal-type protein kinase domain-containing protein</fullName>
    </recommendedName>
</protein>
<dbReference type="InterPro" id="IPR040976">
    <property type="entry name" value="Pkinase_fungal"/>
</dbReference>
<dbReference type="InterPro" id="IPR011009">
    <property type="entry name" value="Kinase-like_dom_sf"/>
</dbReference>
<dbReference type="PROSITE" id="PS00109">
    <property type="entry name" value="PROTEIN_KINASE_TYR"/>
    <property type="match status" value="1"/>
</dbReference>
<feature type="region of interest" description="Disordered" evidence="1">
    <location>
        <begin position="682"/>
        <end position="818"/>
    </location>
</feature>